<dbReference type="GO" id="GO:0005249">
    <property type="term" value="F:voltage-gated potassium channel activity"/>
    <property type="evidence" value="ECO:0007669"/>
    <property type="project" value="InterPro"/>
</dbReference>
<feature type="domain" description="Potassium channel" evidence="11">
    <location>
        <begin position="34"/>
        <end position="106"/>
    </location>
</feature>
<dbReference type="PRINTS" id="PR00169">
    <property type="entry name" value="KCHANNEL"/>
</dbReference>
<proteinExistence type="predicted"/>
<evidence type="ECO:0000256" key="1">
    <source>
        <dbReference type="ARBA" id="ARBA00004651"/>
    </source>
</evidence>
<evidence type="ECO:0000256" key="3">
    <source>
        <dbReference type="ARBA" id="ARBA00022475"/>
    </source>
</evidence>
<dbReference type="GO" id="GO:0008076">
    <property type="term" value="C:voltage-gated potassium channel complex"/>
    <property type="evidence" value="ECO:0007669"/>
    <property type="project" value="TreeGrafter"/>
</dbReference>
<evidence type="ECO:0000256" key="9">
    <source>
        <dbReference type="SAM" id="Phobius"/>
    </source>
</evidence>
<feature type="region of interest" description="Disordered" evidence="8">
    <location>
        <begin position="468"/>
        <end position="504"/>
    </location>
</feature>
<keyword evidence="3" id="KW-1003">Cell membrane</keyword>
<feature type="compositionally biased region" description="Basic and acidic residues" evidence="8">
    <location>
        <begin position="260"/>
        <end position="269"/>
    </location>
</feature>
<feature type="transmembrane region" description="Helical" evidence="9">
    <location>
        <begin position="85"/>
        <end position="111"/>
    </location>
</feature>
<evidence type="ECO:0000256" key="6">
    <source>
        <dbReference type="ARBA" id="ARBA00023303"/>
    </source>
</evidence>
<dbReference type="FunFam" id="1.10.287.70:FF:000038">
    <property type="entry name" value="Potassium voltage-gated channel subfamily KQT member"/>
    <property type="match status" value="1"/>
</dbReference>
<feature type="compositionally biased region" description="Acidic residues" evidence="8">
    <location>
        <begin position="302"/>
        <end position="322"/>
    </location>
</feature>
<keyword evidence="5" id="KW-0406">Ion transport</keyword>
<evidence type="ECO:0000313" key="13">
    <source>
        <dbReference type="WBParaSite" id="L893_g12351.t1"/>
    </source>
</evidence>
<keyword evidence="6" id="KW-0407">Ion channel</keyword>
<dbReference type="AlphaFoldDB" id="A0A1I7Y4C2"/>
<feature type="region of interest" description="Disordered" evidence="8">
    <location>
        <begin position="210"/>
        <end position="285"/>
    </location>
</feature>
<feature type="region of interest" description="Disordered" evidence="8">
    <location>
        <begin position="297"/>
        <end position="326"/>
    </location>
</feature>
<evidence type="ECO:0000259" key="11">
    <source>
        <dbReference type="Pfam" id="PF07885"/>
    </source>
</evidence>
<evidence type="ECO:0000256" key="7">
    <source>
        <dbReference type="ARBA" id="ARBA00034430"/>
    </source>
</evidence>
<keyword evidence="2" id="KW-0813">Transport</keyword>
<evidence type="ECO:0000256" key="8">
    <source>
        <dbReference type="SAM" id="MobiDB-lite"/>
    </source>
</evidence>
<dbReference type="Gene3D" id="1.10.287.70">
    <property type="match status" value="1"/>
</dbReference>
<accession>A0A1I7Y4C2</accession>
<name>A0A1I7Y4C2_9BILA</name>
<dbReference type="Proteomes" id="UP000095287">
    <property type="component" value="Unplaced"/>
</dbReference>
<evidence type="ECO:0000256" key="4">
    <source>
        <dbReference type="ARBA" id="ARBA00022958"/>
    </source>
</evidence>
<feature type="domain" description="Potassium channel voltage dependent KCNQ C-terminal" evidence="10">
    <location>
        <begin position="370"/>
        <end position="439"/>
    </location>
</feature>
<feature type="transmembrane region" description="Helical" evidence="9">
    <location>
        <begin position="54"/>
        <end position="73"/>
    </location>
</feature>
<evidence type="ECO:0000256" key="2">
    <source>
        <dbReference type="ARBA" id="ARBA00022448"/>
    </source>
</evidence>
<dbReference type="PANTHER" id="PTHR47735">
    <property type="entry name" value="POTASSIUM VOLTAGE-GATED CHANNEL SUBFAMILY KQT MEMBER 4"/>
    <property type="match status" value="1"/>
</dbReference>
<comment type="subcellular location">
    <subcellularLocation>
        <location evidence="1">Cell membrane</location>
        <topology evidence="1">Multi-pass membrane protein</topology>
    </subcellularLocation>
</comment>
<dbReference type="Pfam" id="PF07885">
    <property type="entry name" value="Ion_trans_2"/>
    <property type="match status" value="1"/>
</dbReference>
<evidence type="ECO:0000256" key="5">
    <source>
        <dbReference type="ARBA" id="ARBA00023065"/>
    </source>
</evidence>
<keyword evidence="9" id="KW-0812">Transmembrane</keyword>
<dbReference type="Pfam" id="PF03520">
    <property type="entry name" value="KCNQ_channel"/>
    <property type="match status" value="1"/>
</dbReference>
<dbReference type="PANTHER" id="PTHR47735:SF9">
    <property type="entry name" value="POTASSIUM VOLTAGE-GATED CHANNEL SUBFAMILY KQT MEMBER 4-LIKE ISOFORM X1"/>
    <property type="match status" value="1"/>
</dbReference>
<evidence type="ECO:0000313" key="12">
    <source>
        <dbReference type="Proteomes" id="UP000095287"/>
    </source>
</evidence>
<protein>
    <submittedName>
        <fullName evidence="13">Ion_trans_2 domain-containing protein</fullName>
    </submittedName>
</protein>
<feature type="transmembrane region" description="Helical" evidence="9">
    <location>
        <begin position="25"/>
        <end position="45"/>
    </location>
</feature>
<sequence length="588" mass="66522">MLRIDRRAGTWKLLGSVVWAHRQELLTTVYIGFLGLIFSSFLVYLCEKNVNDKYATFADALWWGVITLSTVGYGDKTPETWPGKIIGAFCALLGISFFALPAGILGSGFALKVQQHQRQKHLIRRRVPAARLIQCLWRHYAAAPESISVATWMVHLAPAPPTCTPKASASRDDSRPPPRPIGGPSNTVSCMALPIAHVDESRLNRRFQGQAEHGERRGEQQQHHLEDPAEHEEETNRGECQRGQRHGLGSWKSKAKSVKRTHDDSELRHRMVTNSSSLGAVEERGRQRRALSLCPFVTNKDVEEEEEEEEFDEEEDEDEPEEEPRTELTLERVLGDYHLMMAPLYEWCARMRQRQLLDQHKEVAAKADSDASIWDEEMPSLQPRTIEEYTPVVKNAIRAIRRIKLLVARRKFKEALKPYDVKDVIEQYSAGHVDLQARVERSIEKIDKKMDLLVELLMESRGRDIAVANSPPHSAKGRLNAQSPNFQPPFRAKLGSQDGGGFRRSPRAHIAQWKKYSVEEQRAATQPQLSTDTLDLFTSVRSRLTPSPTPTNDEADNERSALLRNGSLPATSTASPARIRHHESDSIV</sequence>
<dbReference type="InterPro" id="IPR013099">
    <property type="entry name" value="K_chnl_dom"/>
</dbReference>
<dbReference type="WBParaSite" id="L893_g12351.t1">
    <property type="protein sequence ID" value="L893_g12351.t1"/>
    <property type="gene ID" value="L893_g12351"/>
</dbReference>
<comment type="catalytic activity">
    <reaction evidence="7">
        <text>K(+)(in) = K(+)(out)</text>
        <dbReference type="Rhea" id="RHEA:29463"/>
        <dbReference type="ChEBI" id="CHEBI:29103"/>
    </reaction>
</comment>
<organism evidence="12 13">
    <name type="scientific">Steinernema glaseri</name>
    <dbReference type="NCBI Taxonomy" id="37863"/>
    <lineage>
        <taxon>Eukaryota</taxon>
        <taxon>Metazoa</taxon>
        <taxon>Ecdysozoa</taxon>
        <taxon>Nematoda</taxon>
        <taxon>Chromadorea</taxon>
        <taxon>Rhabditida</taxon>
        <taxon>Tylenchina</taxon>
        <taxon>Panagrolaimomorpha</taxon>
        <taxon>Strongyloidoidea</taxon>
        <taxon>Steinernematidae</taxon>
        <taxon>Steinernema</taxon>
    </lineage>
</organism>
<keyword evidence="9" id="KW-0472">Membrane</keyword>
<dbReference type="Gene3D" id="6.10.140.1910">
    <property type="match status" value="2"/>
</dbReference>
<feature type="region of interest" description="Disordered" evidence="8">
    <location>
        <begin position="162"/>
        <end position="189"/>
    </location>
</feature>
<feature type="compositionally biased region" description="Polar residues" evidence="8">
    <location>
        <begin position="542"/>
        <end position="552"/>
    </location>
</feature>
<evidence type="ECO:0000259" key="10">
    <source>
        <dbReference type="Pfam" id="PF03520"/>
    </source>
</evidence>
<dbReference type="InterPro" id="IPR003937">
    <property type="entry name" value="K_chnl_volt-dep_KCNQ"/>
</dbReference>
<feature type="compositionally biased region" description="Basic and acidic residues" evidence="8">
    <location>
        <begin position="212"/>
        <end position="242"/>
    </location>
</feature>
<keyword evidence="9" id="KW-1133">Transmembrane helix</keyword>
<keyword evidence="12" id="KW-1185">Reference proteome</keyword>
<dbReference type="InterPro" id="IPR013821">
    <property type="entry name" value="K_chnl_volt-dep_KCNQ_C"/>
</dbReference>
<dbReference type="SUPFAM" id="SSF81324">
    <property type="entry name" value="Voltage-gated potassium channels"/>
    <property type="match status" value="1"/>
</dbReference>
<keyword evidence="4" id="KW-0630">Potassium</keyword>
<reference evidence="13" key="1">
    <citation type="submission" date="2016-11" db="UniProtKB">
        <authorList>
            <consortium name="WormBaseParasite"/>
        </authorList>
    </citation>
    <scope>IDENTIFICATION</scope>
</reference>
<feature type="region of interest" description="Disordered" evidence="8">
    <location>
        <begin position="542"/>
        <end position="588"/>
    </location>
</feature>